<evidence type="ECO:0000256" key="8">
    <source>
        <dbReference type="SAM" id="SignalP"/>
    </source>
</evidence>
<protein>
    <submittedName>
        <fullName evidence="9">MFS transporter</fullName>
    </submittedName>
</protein>
<evidence type="ECO:0000256" key="1">
    <source>
        <dbReference type="ARBA" id="ARBA00004429"/>
    </source>
</evidence>
<keyword evidence="5 7" id="KW-1133">Transmembrane helix</keyword>
<dbReference type="RefSeq" id="WP_012243606.1">
    <property type="nucleotide sequence ID" value="NC_010168.1"/>
</dbReference>
<evidence type="ECO:0000313" key="10">
    <source>
        <dbReference type="Proteomes" id="UP000002007"/>
    </source>
</evidence>
<keyword evidence="10" id="KW-1185">Reference proteome</keyword>
<dbReference type="PANTHER" id="PTHR23513">
    <property type="entry name" value="INTEGRAL MEMBRANE EFFLUX PROTEIN-RELATED"/>
    <property type="match status" value="1"/>
</dbReference>
<feature type="transmembrane region" description="Helical" evidence="7">
    <location>
        <begin position="43"/>
        <end position="61"/>
    </location>
</feature>
<dbReference type="Gene3D" id="1.20.1250.20">
    <property type="entry name" value="MFS general substrate transporter like domains"/>
    <property type="match status" value="1"/>
</dbReference>
<evidence type="ECO:0000313" key="9">
    <source>
        <dbReference type="EMBL" id="ABY21898.1"/>
    </source>
</evidence>
<evidence type="ECO:0000256" key="6">
    <source>
        <dbReference type="ARBA" id="ARBA00023136"/>
    </source>
</evidence>
<dbReference type="Proteomes" id="UP000002007">
    <property type="component" value="Chromosome"/>
</dbReference>
<dbReference type="HOGENOM" id="CLU_1979741_0_0_11"/>
<comment type="subcellular location">
    <subcellularLocation>
        <location evidence="1">Cell inner membrane</location>
        <topology evidence="1">Multi-pass membrane protein</topology>
    </subcellularLocation>
</comment>
<proteinExistence type="predicted"/>
<evidence type="ECO:0000256" key="7">
    <source>
        <dbReference type="SAM" id="Phobius"/>
    </source>
</evidence>
<keyword evidence="6 7" id="KW-0472">Membrane</keyword>
<dbReference type="EMBL" id="CP000910">
    <property type="protein sequence ID" value="ABY21898.1"/>
    <property type="molecule type" value="Genomic_DNA"/>
</dbReference>
<accession>A9WL65</accession>
<dbReference type="PANTHER" id="PTHR23513:SF9">
    <property type="entry name" value="ENTEROBACTIN EXPORTER ENTS"/>
    <property type="match status" value="1"/>
</dbReference>
<evidence type="ECO:0000256" key="2">
    <source>
        <dbReference type="ARBA" id="ARBA00022448"/>
    </source>
</evidence>
<reference evidence="10" key="1">
    <citation type="journal article" date="2008" name="J. Bacteriol.">
        <title>Genome sequence of the fish pathogen Renibacterium salmoninarum suggests reductive evolution away from an environmental Arthrobacter ancestor.</title>
        <authorList>
            <person name="Wiens G.D."/>
            <person name="Rockey D.D."/>
            <person name="Wu Z."/>
            <person name="Chang J."/>
            <person name="Levy R."/>
            <person name="Crane S."/>
            <person name="Chen D.S."/>
            <person name="Capri G.R."/>
            <person name="Burnett J.R."/>
            <person name="Sudheesh P.S."/>
            <person name="Schipma M.J."/>
            <person name="Burd H."/>
            <person name="Bhattacharyya A."/>
            <person name="Rhodes L.D."/>
            <person name="Kaul R."/>
            <person name="Strom M.S."/>
        </authorList>
    </citation>
    <scope>NUCLEOTIDE SEQUENCE [LARGE SCALE GENOMIC DNA]</scope>
    <source>
        <strain evidence="10">ATCC 33209 / DSM 20767 / JCM 11484 / NBRC 15589 / NCIMB 2235</strain>
    </source>
</reference>
<evidence type="ECO:0000256" key="4">
    <source>
        <dbReference type="ARBA" id="ARBA00022692"/>
    </source>
</evidence>
<name>A9WL65_RENSM</name>
<sequence>MTAKKLIMSSRALGALAFALLALNAFSADQQLWAIYALGAFDAFVGSLAVTALMAVTPTLVPRDKLAAAGALNMLTVRLGTMVSPAVGGVVIAAWGVGWNYSVGRLGYLPHSDTAFRATILALSRR</sequence>
<dbReference type="KEGG" id="rsa:RSal33209_0142"/>
<feature type="signal peptide" evidence="8">
    <location>
        <begin position="1"/>
        <end position="27"/>
    </location>
</feature>
<keyword evidence="3" id="KW-1003">Cell membrane</keyword>
<evidence type="ECO:0000256" key="3">
    <source>
        <dbReference type="ARBA" id="ARBA00022475"/>
    </source>
</evidence>
<keyword evidence="4 7" id="KW-0812">Transmembrane</keyword>
<dbReference type="SUPFAM" id="SSF103473">
    <property type="entry name" value="MFS general substrate transporter"/>
    <property type="match status" value="1"/>
</dbReference>
<feature type="transmembrane region" description="Helical" evidence="7">
    <location>
        <begin position="82"/>
        <end position="101"/>
    </location>
</feature>
<feature type="chain" id="PRO_5039199977" evidence="8">
    <location>
        <begin position="28"/>
        <end position="126"/>
    </location>
</feature>
<dbReference type="eggNOG" id="COG2814">
    <property type="taxonomic scope" value="Bacteria"/>
</dbReference>
<organism evidence="9 10">
    <name type="scientific">Renibacterium salmoninarum (strain ATCC 33209 / DSM 20767 / JCM 11484 / NBRC 15589 / NCIMB 2235)</name>
    <dbReference type="NCBI Taxonomy" id="288705"/>
    <lineage>
        <taxon>Bacteria</taxon>
        <taxon>Bacillati</taxon>
        <taxon>Actinomycetota</taxon>
        <taxon>Actinomycetes</taxon>
        <taxon>Micrococcales</taxon>
        <taxon>Micrococcaceae</taxon>
        <taxon>Renibacterium</taxon>
    </lineage>
</organism>
<dbReference type="Pfam" id="PF05977">
    <property type="entry name" value="MFS_3"/>
    <property type="match status" value="1"/>
</dbReference>
<dbReference type="InterPro" id="IPR036259">
    <property type="entry name" value="MFS_trans_sf"/>
</dbReference>
<evidence type="ECO:0000256" key="5">
    <source>
        <dbReference type="ARBA" id="ARBA00022989"/>
    </source>
</evidence>
<dbReference type="GO" id="GO:0005886">
    <property type="term" value="C:plasma membrane"/>
    <property type="evidence" value="ECO:0007669"/>
    <property type="project" value="UniProtKB-SubCell"/>
</dbReference>
<gene>
    <name evidence="9" type="ordered locus">RSal33209_0142</name>
</gene>
<keyword evidence="2" id="KW-0813">Transport</keyword>
<dbReference type="AlphaFoldDB" id="A9WL65"/>
<dbReference type="InterPro" id="IPR010290">
    <property type="entry name" value="TM_effector"/>
</dbReference>
<dbReference type="STRING" id="288705.RSal33209_0142"/>
<keyword evidence="8" id="KW-0732">Signal</keyword>